<dbReference type="AlphaFoldDB" id="A0A100JLX8"/>
<organism evidence="2 3">
    <name type="scientific">Streptomyces scabiei</name>
    <dbReference type="NCBI Taxonomy" id="1930"/>
    <lineage>
        <taxon>Bacteria</taxon>
        <taxon>Bacillati</taxon>
        <taxon>Actinomycetota</taxon>
        <taxon>Actinomycetes</taxon>
        <taxon>Kitasatosporales</taxon>
        <taxon>Streptomycetaceae</taxon>
        <taxon>Streptomyces</taxon>
    </lineage>
</organism>
<reference evidence="3" key="3">
    <citation type="submission" date="2016-02" db="EMBL/GenBank/DDBJ databases">
        <title>Draft genome of pathogenic Streptomyces sp. in Japan.</title>
        <authorList>
            <person name="Tomihama T."/>
            <person name="Ikenaga M."/>
            <person name="Sakai M."/>
            <person name="Okubo T."/>
            <person name="Ikeda S."/>
        </authorList>
    </citation>
    <scope>NUCLEOTIDE SEQUENCE [LARGE SCALE GENOMIC DNA]</scope>
    <source>
        <strain evidence="3">S58</strain>
    </source>
</reference>
<comment type="caution">
    <text evidence="2">The sequence shown here is derived from an EMBL/GenBank/DDBJ whole genome shotgun (WGS) entry which is preliminary data.</text>
</comment>
<dbReference type="Proteomes" id="UP000067448">
    <property type="component" value="Unassembled WGS sequence"/>
</dbReference>
<reference evidence="2 3" key="2">
    <citation type="journal article" date="2016" name="Genome Announc.">
        <title>Draft Genome Sequences of Streptomyces scabiei S58, Streptomyces turgidiscabies T45, and Streptomyces acidiscabies a10, the Pathogens of Potato Common Scab, Isolated in Japan.</title>
        <authorList>
            <person name="Tomihama T."/>
            <person name="Nishi Y."/>
            <person name="Sakai M."/>
            <person name="Ikenaga M."/>
            <person name="Okubo T."/>
            <person name="Ikeda S."/>
        </authorList>
    </citation>
    <scope>NUCLEOTIDE SEQUENCE [LARGE SCALE GENOMIC DNA]</scope>
    <source>
        <strain evidence="2 3">S58</strain>
    </source>
</reference>
<gene>
    <name evidence="2" type="ORF">SsS58_02308</name>
</gene>
<sequence>MRFWTGDDNRLVDSARNVCRPALRQGAPGTRARAFPLARWPDEGADPRADQAGAAA</sequence>
<accession>A0A100JLX8</accession>
<feature type="region of interest" description="Disordered" evidence="1">
    <location>
        <begin position="24"/>
        <end position="56"/>
    </location>
</feature>
<name>A0A100JLX8_STRSC</name>
<evidence type="ECO:0000313" key="3">
    <source>
        <dbReference type="Proteomes" id="UP000067448"/>
    </source>
</evidence>
<evidence type="ECO:0000256" key="1">
    <source>
        <dbReference type="SAM" id="MobiDB-lite"/>
    </source>
</evidence>
<evidence type="ECO:0000313" key="2">
    <source>
        <dbReference type="EMBL" id="GAQ61954.1"/>
    </source>
</evidence>
<reference evidence="3" key="1">
    <citation type="submission" date="2015-11" db="EMBL/GenBank/DDBJ databases">
        <authorList>
            <consortium name="Cross-ministerial Strategic Innovation Promotion Program (SIP) consortium"/>
            <person name="Tomihama T."/>
            <person name="Ikenaga M."/>
            <person name="Sakai M."/>
            <person name="Okubo T."/>
            <person name="Ikeda S."/>
        </authorList>
    </citation>
    <scope>NUCLEOTIDE SEQUENCE [LARGE SCALE GENOMIC DNA]</scope>
    <source>
        <strain evidence="3">S58</strain>
    </source>
</reference>
<dbReference type="EMBL" id="BCMM01000008">
    <property type="protein sequence ID" value="GAQ61954.1"/>
    <property type="molecule type" value="Genomic_DNA"/>
</dbReference>
<feature type="compositionally biased region" description="Basic and acidic residues" evidence="1">
    <location>
        <begin position="40"/>
        <end position="49"/>
    </location>
</feature>
<proteinExistence type="predicted"/>
<protein>
    <submittedName>
        <fullName evidence="2">Uncharacterized protein</fullName>
    </submittedName>
</protein>